<evidence type="ECO:0000256" key="1">
    <source>
        <dbReference type="SAM" id="Phobius"/>
    </source>
</evidence>
<dbReference type="InterPro" id="IPR005804">
    <property type="entry name" value="FA_desaturase_dom"/>
</dbReference>
<feature type="transmembrane region" description="Helical" evidence="1">
    <location>
        <begin position="96"/>
        <end position="116"/>
    </location>
</feature>
<evidence type="ECO:0000313" key="3">
    <source>
        <dbReference type="EMBL" id="RFA36131.1"/>
    </source>
</evidence>
<organism evidence="3 4">
    <name type="scientific">Alkalilimnicola ehrlichii</name>
    <dbReference type="NCBI Taxonomy" id="351052"/>
    <lineage>
        <taxon>Bacteria</taxon>
        <taxon>Pseudomonadati</taxon>
        <taxon>Pseudomonadota</taxon>
        <taxon>Gammaproteobacteria</taxon>
        <taxon>Chromatiales</taxon>
        <taxon>Ectothiorhodospiraceae</taxon>
        <taxon>Alkalilimnicola</taxon>
    </lineage>
</organism>
<dbReference type="GO" id="GO:0006629">
    <property type="term" value="P:lipid metabolic process"/>
    <property type="evidence" value="ECO:0007669"/>
    <property type="project" value="InterPro"/>
</dbReference>
<accession>A0A3E0WVE5</accession>
<dbReference type="EMBL" id="NFZW01000010">
    <property type="protein sequence ID" value="RFA36131.1"/>
    <property type="molecule type" value="Genomic_DNA"/>
</dbReference>
<dbReference type="RefSeq" id="WP_116302278.1">
    <property type="nucleotide sequence ID" value="NZ_NFZV01000009.1"/>
</dbReference>
<keyword evidence="1" id="KW-0472">Membrane</keyword>
<proteinExistence type="predicted"/>
<comment type="caution">
    <text evidence="3">The sequence shown here is derived from an EMBL/GenBank/DDBJ whole genome shotgun (WGS) entry which is preliminary data.</text>
</comment>
<dbReference type="Pfam" id="PF00487">
    <property type="entry name" value="FA_desaturase"/>
    <property type="match status" value="1"/>
</dbReference>
<feature type="domain" description="Fatty acid desaturase" evidence="2">
    <location>
        <begin position="122"/>
        <end position="357"/>
    </location>
</feature>
<feature type="transmembrane region" description="Helical" evidence="1">
    <location>
        <begin position="274"/>
        <end position="294"/>
    </location>
</feature>
<gene>
    <name evidence="3" type="ORF">CAL65_11800</name>
</gene>
<feature type="transmembrane region" description="Helical" evidence="1">
    <location>
        <begin position="58"/>
        <end position="84"/>
    </location>
</feature>
<dbReference type="AlphaFoldDB" id="A0A3E0WVE5"/>
<protein>
    <recommendedName>
        <fullName evidence="2">Fatty acid desaturase domain-containing protein</fullName>
    </recommendedName>
</protein>
<name>A0A3E0WVE5_9GAMM</name>
<keyword evidence="1" id="KW-1133">Transmembrane helix</keyword>
<reference evidence="4" key="1">
    <citation type="submission" date="2017-05" db="EMBL/GenBank/DDBJ databases">
        <authorList>
            <person name="Sharma S."/>
            <person name="Sidhu C."/>
            <person name="Pinnaka A.K."/>
        </authorList>
    </citation>
    <scope>NUCLEOTIDE SEQUENCE [LARGE SCALE GENOMIC DNA]</scope>
    <source>
        <strain evidence="4">AK93</strain>
    </source>
</reference>
<sequence length="425" mass="47909">MSEVITASEPRRNALPGGINPLLHYALLPLRVLFILASTAAISVIFALGMVLHGARQLLALIPGVTAVANGWHVAYHAAIYRLGRRILKDPRDEPILAAVISLILTTVPVFVVQLIVVDINWFLVLTFYALVFGPKLRGFVRTFSAWHQEVHRRGGILKGPSPFERVFGFTFIALLFSLPTGQIQSGVAHVMQHHRENAGEDDAFESAGYNHASLWDFYRFMIGHVFYQIFLITPYLYFKRRGRDDLAAIQIKGNLVYFAFVLPIALYSWQIAVFYVLVPWLASAFILGLNNWVQHPFYGGRADGDNYMTNTVTLLETPVNFLNEGYHLVHHHRAGLHWTESPQEFEAMREQMKKADSIVIRDLGVPDLFLYLTVLGAFNVVARKYEPWEPMTHEEKVAHLKLRSQALSGAEAEVRDTFASAGQA</sequence>
<feature type="transmembrane region" description="Helical" evidence="1">
    <location>
        <begin position="32"/>
        <end position="52"/>
    </location>
</feature>
<keyword evidence="4" id="KW-1185">Reference proteome</keyword>
<evidence type="ECO:0000313" key="4">
    <source>
        <dbReference type="Proteomes" id="UP000256763"/>
    </source>
</evidence>
<evidence type="ECO:0000259" key="2">
    <source>
        <dbReference type="Pfam" id="PF00487"/>
    </source>
</evidence>
<dbReference type="OrthoDB" id="634389at2"/>
<keyword evidence="1" id="KW-0812">Transmembrane</keyword>
<dbReference type="Proteomes" id="UP000256763">
    <property type="component" value="Unassembled WGS sequence"/>
</dbReference>
<dbReference type="PANTHER" id="PTHR36459">
    <property type="entry name" value="ORF"/>
    <property type="match status" value="1"/>
</dbReference>
<dbReference type="PANTHER" id="PTHR36459:SF1">
    <property type="entry name" value="FATTY ACID DESATURASE DOMAIN-CONTAINING PROTEIN-RELATED"/>
    <property type="match status" value="1"/>
</dbReference>
<feature type="transmembrane region" description="Helical" evidence="1">
    <location>
        <begin position="162"/>
        <end position="179"/>
    </location>
</feature>
<feature type="transmembrane region" description="Helical" evidence="1">
    <location>
        <begin position="250"/>
        <end position="268"/>
    </location>
</feature>
<feature type="transmembrane region" description="Helical" evidence="1">
    <location>
        <begin position="218"/>
        <end position="238"/>
    </location>
</feature>